<evidence type="ECO:0008006" key="4">
    <source>
        <dbReference type="Google" id="ProtNLM"/>
    </source>
</evidence>
<evidence type="ECO:0000313" key="3">
    <source>
        <dbReference type="Proteomes" id="UP001596972"/>
    </source>
</evidence>
<name>A0ABW3F4N4_9ACTN</name>
<gene>
    <name evidence="2" type="ORF">ACFQ11_37260</name>
</gene>
<dbReference type="Proteomes" id="UP001596972">
    <property type="component" value="Unassembled WGS sequence"/>
</dbReference>
<proteinExistence type="predicted"/>
<feature type="signal peptide" evidence="1">
    <location>
        <begin position="1"/>
        <end position="20"/>
    </location>
</feature>
<keyword evidence="3" id="KW-1185">Reference proteome</keyword>
<evidence type="ECO:0000313" key="2">
    <source>
        <dbReference type="EMBL" id="MFD0906073.1"/>
    </source>
</evidence>
<comment type="caution">
    <text evidence="2">The sequence shown here is derived from an EMBL/GenBank/DDBJ whole genome shotgun (WGS) entry which is preliminary data.</text>
</comment>
<accession>A0ABW3F4N4</accession>
<organism evidence="2 3">
    <name type="scientific">Actinomadura sediminis</name>
    <dbReference type="NCBI Taxonomy" id="1038904"/>
    <lineage>
        <taxon>Bacteria</taxon>
        <taxon>Bacillati</taxon>
        <taxon>Actinomycetota</taxon>
        <taxon>Actinomycetes</taxon>
        <taxon>Streptosporangiales</taxon>
        <taxon>Thermomonosporaceae</taxon>
        <taxon>Actinomadura</taxon>
    </lineage>
</organism>
<reference evidence="3" key="1">
    <citation type="journal article" date="2019" name="Int. J. Syst. Evol. Microbiol.">
        <title>The Global Catalogue of Microorganisms (GCM) 10K type strain sequencing project: providing services to taxonomists for standard genome sequencing and annotation.</title>
        <authorList>
            <consortium name="The Broad Institute Genomics Platform"/>
            <consortium name="The Broad Institute Genome Sequencing Center for Infectious Disease"/>
            <person name="Wu L."/>
            <person name="Ma J."/>
        </authorList>
    </citation>
    <scope>NUCLEOTIDE SEQUENCE [LARGE SCALE GENOMIC DNA]</scope>
    <source>
        <strain evidence="3">JCM 31202</strain>
    </source>
</reference>
<dbReference type="PROSITE" id="PS51257">
    <property type="entry name" value="PROKAR_LIPOPROTEIN"/>
    <property type="match status" value="1"/>
</dbReference>
<dbReference type="EMBL" id="JBHTJA010000213">
    <property type="protein sequence ID" value="MFD0906073.1"/>
    <property type="molecule type" value="Genomic_DNA"/>
</dbReference>
<keyword evidence="1" id="KW-0732">Signal</keyword>
<protein>
    <recommendedName>
        <fullName evidence="4">Lipoprotein</fullName>
    </recommendedName>
</protein>
<dbReference type="RefSeq" id="WP_378307599.1">
    <property type="nucleotide sequence ID" value="NZ_JBHTJA010000213.1"/>
</dbReference>
<sequence>MVRRVIAGAVLAGTAVLAAAGCGSEEKKDPPEVAWAGKLCDISAQLPAMKVPELQAADAATSKKSLVQMLGDISQRMRTFESEMQRLGAPPVTGGEQLFKDAMTNLMQTRSTVSTASLRLEKADVKNEKSLQKAVGQMGDVFGRFQTYQGPRQDFAKNAELNAAFAKAPACKN</sequence>
<feature type="chain" id="PRO_5046558034" description="Lipoprotein" evidence="1">
    <location>
        <begin position="21"/>
        <end position="173"/>
    </location>
</feature>
<evidence type="ECO:0000256" key="1">
    <source>
        <dbReference type="SAM" id="SignalP"/>
    </source>
</evidence>